<keyword evidence="2" id="KW-0812">Transmembrane</keyword>
<gene>
    <name evidence="3" type="ordered locus">PUV_26630</name>
</gene>
<dbReference type="AlphaFoldDB" id="F8KV91"/>
<dbReference type="RefSeq" id="WP_013925695.1">
    <property type="nucleotide sequence ID" value="NC_015702.1"/>
</dbReference>
<proteinExistence type="predicted"/>
<dbReference type="HOGENOM" id="CLU_2526638_0_0_0"/>
<reference evidence="3 4" key="2">
    <citation type="journal article" date="2011" name="Mol. Biol. Evol.">
        <title>Unity in variety--the pan-genome of the Chlamydiae.</title>
        <authorList>
            <person name="Collingro A."/>
            <person name="Tischler P."/>
            <person name="Weinmaier T."/>
            <person name="Penz T."/>
            <person name="Heinz E."/>
            <person name="Brunham R.C."/>
            <person name="Read T.D."/>
            <person name="Bavoil P.M."/>
            <person name="Sachse K."/>
            <person name="Kahane S."/>
            <person name="Friedman M.G."/>
            <person name="Rattei T."/>
            <person name="Myers G.S."/>
            <person name="Horn M."/>
        </authorList>
    </citation>
    <scope>NUCLEOTIDE SEQUENCE [LARGE SCALE GENOMIC DNA]</scope>
    <source>
        <strain evidence="4">UV7</strain>
    </source>
</reference>
<dbReference type="eggNOG" id="ENOG50330VZ">
    <property type="taxonomic scope" value="Bacteria"/>
</dbReference>
<evidence type="ECO:0000256" key="1">
    <source>
        <dbReference type="SAM" id="MobiDB-lite"/>
    </source>
</evidence>
<dbReference type="OrthoDB" id="21640at2"/>
<feature type="transmembrane region" description="Helical" evidence="2">
    <location>
        <begin position="27"/>
        <end position="47"/>
    </location>
</feature>
<reference key="1">
    <citation type="journal article" date="2011" name="Mol. Biol. Evol.">
        <title>Unity in variety -- the pan-genome of the Chlamydiae.</title>
        <authorList>
            <person name="Collingro A."/>
            <person name="Tischler P."/>
            <person name="Weinmaier T."/>
            <person name="Penz T."/>
            <person name="Heinz E."/>
            <person name="Brunham R.C."/>
            <person name="Read T.D."/>
            <person name="Bavoil P.M."/>
            <person name="Sachse K."/>
            <person name="Kahane S."/>
            <person name="Friedman M.G."/>
            <person name="Rattei T."/>
            <person name="Myers G.S.A."/>
            <person name="Horn M."/>
        </authorList>
    </citation>
    <scope>NUCLEOTIDE SEQUENCE</scope>
    <source>
        <strain>UV7</strain>
    </source>
</reference>
<evidence type="ECO:0000256" key="2">
    <source>
        <dbReference type="SAM" id="Phobius"/>
    </source>
</evidence>
<organism evidence="3 4">
    <name type="scientific">Parachlamydia acanthamoebae (strain UV7)</name>
    <dbReference type="NCBI Taxonomy" id="765952"/>
    <lineage>
        <taxon>Bacteria</taxon>
        <taxon>Pseudomonadati</taxon>
        <taxon>Chlamydiota</taxon>
        <taxon>Chlamydiia</taxon>
        <taxon>Parachlamydiales</taxon>
        <taxon>Parachlamydiaceae</taxon>
        <taxon>Parachlamydia</taxon>
    </lineage>
</organism>
<keyword evidence="4" id="KW-1185">Reference proteome</keyword>
<accession>F8KV91</accession>
<feature type="region of interest" description="Disordered" evidence="1">
    <location>
        <begin position="72"/>
        <end position="91"/>
    </location>
</feature>
<sequence length="91" mass="10715">MTHDTSHEIEEYGDPRVTSADAKVPRWLLLSYILLPIWGFFCFYFFWNGSIPGFMENGHWHELQKAANTTFPIQNQNDPASFEKVTEQKKY</sequence>
<protein>
    <submittedName>
        <fullName evidence="3">Uncharacterized protein</fullName>
    </submittedName>
</protein>
<dbReference type="EMBL" id="FR872580">
    <property type="protein sequence ID" value="CCB87613.1"/>
    <property type="molecule type" value="Genomic_DNA"/>
</dbReference>
<dbReference type="Proteomes" id="UP000000495">
    <property type="component" value="Chromosome"/>
</dbReference>
<evidence type="ECO:0000313" key="3">
    <source>
        <dbReference type="EMBL" id="CCB87613.1"/>
    </source>
</evidence>
<dbReference type="STRING" id="765952.PUV_26630"/>
<dbReference type="KEGG" id="puv:PUV_26630"/>
<keyword evidence="2" id="KW-0472">Membrane</keyword>
<keyword evidence="2" id="KW-1133">Transmembrane helix</keyword>
<evidence type="ECO:0000313" key="4">
    <source>
        <dbReference type="Proteomes" id="UP000000495"/>
    </source>
</evidence>
<name>F8KV91_PARAV</name>